<dbReference type="GO" id="GO:0004497">
    <property type="term" value="F:monooxygenase activity"/>
    <property type="evidence" value="ECO:0007669"/>
    <property type="project" value="UniProtKB-KW"/>
</dbReference>
<organism evidence="4 5">
    <name type="scientific">Candidatus Entotheonella gemina</name>
    <dbReference type="NCBI Taxonomy" id="1429439"/>
    <lineage>
        <taxon>Bacteria</taxon>
        <taxon>Pseudomonadati</taxon>
        <taxon>Nitrospinota/Tectimicrobiota group</taxon>
        <taxon>Candidatus Tectimicrobiota</taxon>
        <taxon>Candidatus Entotheonellia</taxon>
        <taxon>Candidatus Entotheonellales</taxon>
        <taxon>Candidatus Entotheonellaceae</taxon>
        <taxon>Candidatus Entotheonella</taxon>
    </lineage>
</organism>
<sequence>MDIGLMMDGDYGEGQTQQEAFDTTLRTSERAENLGFDSIWLAERHFSAPGSGALIPSIASSPLLMATAIATRTSHLRIGTAVLLLPLGHPVRMAEEVATLDHLSCGRLDLGIGRSSFPRAYSGYNVPYEESRERFREYLDIMCLAWTQPQFSYDGVFYTCTDLDVLPKPYQQPHPPLHHAAATPDTFTAIGRAGLALLVALIGTPMSELATLIAHYQTAWQAAGHSGQGEVRLRLPIYVAETQSRAQQEPYASVMPYYERLRRGYLQNAQQYEGRERTARAAQLAALTYEEVLKERVVFGTPKQVAERLCALRQSMGLSGLIIEPNVGGIIPPERVDHSMKLFTREVAPELRACR</sequence>
<protein>
    <recommendedName>
        <fullName evidence="3">Luciferase-like domain-containing protein</fullName>
    </recommendedName>
</protein>
<keyword evidence="2" id="KW-0503">Monooxygenase</keyword>
<dbReference type="InterPro" id="IPR036661">
    <property type="entry name" value="Luciferase-like_sf"/>
</dbReference>
<evidence type="ECO:0000256" key="2">
    <source>
        <dbReference type="ARBA" id="ARBA00023033"/>
    </source>
</evidence>
<dbReference type="InterPro" id="IPR050766">
    <property type="entry name" value="Bact_Lucif_Oxidored"/>
</dbReference>
<evidence type="ECO:0000313" key="4">
    <source>
        <dbReference type="EMBL" id="ETX07373.1"/>
    </source>
</evidence>
<dbReference type="EMBL" id="AZHX01000471">
    <property type="protein sequence ID" value="ETX07373.1"/>
    <property type="molecule type" value="Genomic_DNA"/>
</dbReference>
<dbReference type="HOGENOM" id="CLU_027853_3_0_7"/>
<dbReference type="PANTHER" id="PTHR30137">
    <property type="entry name" value="LUCIFERASE-LIKE MONOOXYGENASE"/>
    <property type="match status" value="1"/>
</dbReference>
<dbReference type="GO" id="GO:0016705">
    <property type="term" value="F:oxidoreductase activity, acting on paired donors, with incorporation or reduction of molecular oxygen"/>
    <property type="evidence" value="ECO:0007669"/>
    <property type="project" value="InterPro"/>
</dbReference>
<accession>W4MAZ4</accession>
<name>W4MAZ4_9BACT</name>
<feature type="domain" description="Luciferase-like" evidence="3">
    <location>
        <begin position="2"/>
        <end position="315"/>
    </location>
</feature>
<proteinExistence type="predicted"/>
<gene>
    <name evidence="4" type="ORF">ETSY2_11600</name>
</gene>
<dbReference type="Proteomes" id="UP000019140">
    <property type="component" value="Unassembled WGS sequence"/>
</dbReference>
<dbReference type="GO" id="GO:0005829">
    <property type="term" value="C:cytosol"/>
    <property type="evidence" value="ECO:0007669"/>
    <property type="project" value="TreeGrafter"/>
</dbReference>
<reference evidence="4 5" key="1">
    <citation type="journal article" date="2014" name="Nature">
        <title>An environmental bacterial taxon with a large and distinct metabolic repertoire.</title>
        <authorList>
            <person name="Wilson M.C."/>
            <person name="Mori T."/>
            <person name="Ruckert C."/>
            <person name="Uria A.R."/>
            <person name="Helf M.J."/>
            <person name="Takada K."/>
            <person name="Gernert C."/>
            <person name="Steffens U.A."/>
            <person name="Heycke N."/>
            <person name="Schmitt S."/>
            <person name="Rinke C."/>
            <person name="Helfrich E.J."/>
            <person name="Brachmann A.O."/>
            <person name="Gurgui C."/>
            <person name="Wakimoto T."/>
            <person name="Kracht M."/>
            <person name="Crusemann M."/>
            <person name="Hentschel U."/>
            <person name="Abe I."/>
            <person name="Matsunaga S."/>
            <person name="Kalinowski J."/>
            <person name="Takeyama H."/>
            <person name="Piel J."/>
        </authorList>
    </citation>
    <scope>NUCLEOTIDE SEQUENCE [LARGE SCALE GENOMIC DNA]</scope>
    <source>
        <strain evidence="5">TSY2</strain>
    </source>
</reference>
<dbReference type="PANTHER" id="PTHR30137:SF8">
    <property type="entry name" value="BLR5498 PROTEIN"/>
    <property type="match status" value="1"/>
</dbReference>
<evidence type="ECO:0000313" key="5">
    <source>
        <dbReference type="Proteomes" id="UP000019140"/>
    </source>
</evidence>
<evidence type="ECO:0000256" key="1">
    <source>
        <dbReference type="ARBA" id="ARBA00023002"/>
    </source>
</evidence>
<keyword evidence="1" id="KW-0560">Oxidoreductase</keyword>
<dbReference type="Gene3D" id="3.20.20.30">
    <property type="entry name" value="Luciferase-like domain"/>
    <property type="match status" value="1"/>
</dbReference>
<keyword evidence="5" id="KW-1185">Reference proteome</keyword>
<dbReference type="Pfam" id="PF00296">
    <property type="entry name" value="Bac_luciferase"/>
    <property type="match status" value="1"/>
</dbReference>
<dbReference type="AlphaFoldDB" id="W4MAZ4"/>
<dbReference type="SUPFAM" id="SSF51679">
    <property type="entry name" value="Bacterial luciferase-like"/>
    <property type="match status" value="1"/>
</dbReference>
<dbReference type="InterPro" id="IPR011251">
    <property type="entry name" value="Luciferase-like_dom"/>
</dbReference>
<comment type="caution">
    <text evidence="4">The sequence shown here is derived from an EMBL/GenBank/DDBJ whole genome shotgun (WGS) entry which is preliminary data.</text>
</comment>
<evidence type="ECO:0000259" key="3">
    <source>
        <dbReference type="Pfam" id="PF00296"/>
    </source>
</evidence>